<dbReference type="Pfam" id="PF03073">
    <property type="entry name" value="TspO_MBR"/>
    <property type="match status" value="1"/>
</dbReference>
<feature type="transmembrane region" description="Helical" evidence="6">
    <location>
        <begin position="56"/>
        <end position="78"/>
    </location>
</feature>
<keyword evidence="5 6" id="KW-0472">Membrane</keyword>
<protein>
    <submittedName>
        <fullName evidence="7">TspO/MBR family protein</fullName>
    </submittedName>
</protein>
<name>A0ABU7L285_9ACTN</name>
<dbReference type="InterPro" id="IPR038330">
    <property type="entry name" value="TspO/MBR-related_sf"/>
</dbReference>
<evidence type="ECO:0000256" key="1">
    <source>
        <dbReference type="ARBA" id="ARBA00004141"/>
    </source>
</evidence>
<dbReference type="Gene3D" id="1.20.1260.100">
    <property type="entry name" value="TspO/MBR protein"/>
    <property type="match status" value="1"/>
</dbReference>
<dbReference type="Proteomes" id="UP001348641">
    <property type="component" value="Unassembled WGS sequence"/>
</dbReference>
<evidence type="ECO:0000256" key="4">
    <source>
        <dbReference type="ARBA" id="ARBA00022989"/>
    </source>
</evidence>
<accession>A0ABU7L285</accession>
<dbReference type="RefSeq" id="WP_330162402.1">
    <property type="nucleotide sequence ID" value="NZ_BAAAJA010000025.1"/>
</dbReference>
<dbReference type="PANTHER" id="PTHR10057:SF0">
    <property type="entry name" value="TRANSLOCATOR PROTEIN"/>
    <property type="match status" value="1"/>
</dbReference>
<evidence type="ECO:0000313" key="8">
    <source>
        <dbReference type="Proteomes" id="UP001348641"/>
    </source>
</evidence>
<feature type="transmembrane region" description="Helical" evidence="6">
    <location>
        <begin position="85"/>
        <end position="106"/>
    </location>
</feature>
<evidence type="ECO:0000313" key="7">
    <source>
        <dbReference type="EMBL" id="MEE2055665.1"/>
    </source>
</evidence>
<sequence>MEETVERRRAPLGRSVLAAAGFAAAVAVVAAVGGVAASGSGAVYAGLELPAWAPPAWLFGPVWTALYVVIALAGWLVWRASGLPGAPAFFAVYALQLVLNAAWTPLFFGAGLYAAALADIAALAVAVAAAIALGRRHSTAASLLLVPYLLWVLFAAALNLAIAVAN</sequence>
<comment type="subcellular location">
    <subcellularLocation>
        <location evidence="1">Membrane</location>
        <topology evidence="1">Multi-pass membrane protein</topology>
    </subcellularLocation>
</comment>
<evidence type="ECO:0000256" key="3">
    <source>
        <dbReference type="ARBA" id="ARBA00022692"/>
    </source>
</evidence>
<comment type="caution">
    <text evidence="7">The sequence shown here is derived from an EMBL/GenBank/DDBJ whole genome shotgun (WGS) entry which is preliminary data.</text>
</comment>
<keyword evidence="4 6" id="KW-1133">Transmembrane helix</keyword>
<keyword evidence="3 6" id="KW-0812">Transmembrane</keyword>
<proteinExistence type="inferred from homology"/>
<reference evidence="7 8" key="1">
    <citation type="submission" date="2023-07" db="EMBL/GenBank/DDBJ databases">
        <authorList>
            <person name="Girao M."/>
            <person name="Carvalho M.F."/>
        </authorList>
    </citation>
    <scope>NUCLEOTIDE SEQUENCE [LARGE SCALE GENOMIC DNA]</scope>
    <source>
        <strain evidence="7 8">66/93</strain>
    </source>
</reference>
<comment type="similarity">
    <text evidence="2">Belongs to the TspO/BZRP family.</text>
</comment>
<dbReference type="PIRSF" id="PIRSF005859">
    <property type="entry name" value="PBR"/>
    <property type="match status" value="1"/>
</dbReference>
<dbReference type="InterPro" id="IPR004307">
    <property type="entry name" value="TspO_MBR"/>
</dbReference>
<evidence type="ECO:0000256" key="2">
    <source>
        <dbReference type="ARBA" id="ARBA00007524"/>
    </source>
</evidence>
<evidence type="ECO:0000256" key="6">
    <source>
        <dbReference type="SAM" id="Phobius"/>
    </source>
</evidence>
<feature type="transmembrane region" description="Helical" evidence="6">
    <location>
        <begin position="145"/>
        <end position="165"/>
    </location>
</feature>
<evidence type="ECO:0000256" key="5">
    <source>
        <dbReference type="ARBA" id="ARBA00023136"/>
    </source>
</evidence>
<dbReference type="PANTHER" id="PTHR10057">
    <property type="entry name" value="PERIPHERAL-TYPE BENZODIAZEPINE RECEPTOR"/>
    <property type="match status" value="1"/>
</dbReference>
<feature type="transmembrane region" description="Helical" evidence="6">
    <location>
        <begin position="12"/>
        <end position="36"/>
    </location>
</feature>
<dbReference type="CDD" id="cd15904">
    <property type="entry name" value="TSPO_MBR"/>
    <property type="match status" value="1"/>
</dbReference>
<feature type="transmembrane region" description="Helical" evidence="6">
    <location>
        <begin position="112"/>
        <end position="133"/>
    </location>
</feature>
<gene>
    <name evidence="7" type="ORF">Q8A49_34715</name>
</gene>
<dbReference type="EMBL" id="JAUUCC010000207">
    <property type="protein sequence ID" value="MEE2055665.1"/>
    <property type="molecule type" value="Genomic_DNA"/>
</dbReference>
<organism evidence="7 8">
    <name type="scientific">Nocardiopsis tropica</name>
    <dbReference type="NCBI Taxonomy" id="109330"/>
    <lineage>
        <taxon>Bacteria</taxon>
        <taxon>Bacillati</taxon>
        <taxon>Actinomycetota</taxon>
        <taxon>Actinomycetes</taxon>
        <taxon>Streptosporangiales</taxon>
        <taxon>Nocardiopsidaceae</taxon>
        <taxon>Nocardiopsis</taxon>
    </lineage>
</organism>